<dbReference type="EMBL" id="BJTG01000009">
    <property type="protein sequence ID" value="GEJ58908.1"/>
    <property type="molecule type" value="Genomic_DNA"/>
</dbReference>
<accession>A0A7I9VRM4</accession>
<organism evidence="1 2">
    <name type="scientific">Anaeromyxobacter diazotrophicus</name>
    <dbReference type="NCBI Taxonomy" id="2590199"/>
    <lineage>
        <taxon>Bacteria</taxon>
        <taxon>Pseudomonadati</taxon>
        <taxon>Myxococcota</taxon>
        <taxon>Myxococcia</taxon>
        <taxon>Myxococcales</taxon>
        <taxon>Cystobacterineae</taxon>
        <taxon>Anaeromyxobacteraceae</taxon>
        <taxon>Anaeromyxobacter</taxon>
    </lineage>
</organism>
<protein>
    <submittedName>
        <fullName evidence="1">Uncharacterized protein</fullName>
    </submittedName>
</protein>
<gene>
    <name evidence="1" type="ORF">AMYX_36490</name>
</gene>
<dbReference type="AlphaFoldDB" id="A0A7I9VRM4"/>
<dbReference type="Proteomes" id="UP000503640">
    <property type="component" value="Unassembled WGS sequence"/>
</dbReference>
<proteinExistence type="predicted"/>
<keyword evidence="2" id="KW-1185">Reference proteome</keyword>
<comment type="caution">
    <text evidence="1">The sequence shown here is derived from an EMBL/GenBank/DDBJ whole genome shotgun (WGS) entry which is preliminary data.</text>
</comment>
<sequence length="91" mass="9210">MVPPAGQAGSPTGSGIAVMEAEALAGAFVFHLTSSSRLRQLSRLASMSRSSCACSWTQPVNVPSAAGIEASANEGTRAKARITLMESSGVS</sequence>
<evidence type="ECO:0000313" key="1">
    <source>
        <dbReference type="EMBL" id="GEJ58908.1"/>
    </source>
</evidence>
<reference evidence="2" key="1">
    <citation type="journal article" date="2020" name="Appl. Environ. Microbiol.">
        <title>Diazotrophic Anaeromyxobacter Isolates from Soils.</title>
        <authorList>
            <person name="Masuda Y."/>
            <person name="Yamanaka H."/>
            <person name="Xu Z.X."/>
            <person name="Shiratori Y."/>
            <person name="Aono T."/>
            <person name="Amachi S."/>
            <person name="Senoo K."/>
            <person name="Itoh H."/>
        </authorList>
    </citation>
    <scope>NUCLEOTIDE SEQUENCE [LARGE SCALE GENOMIC DNA]</scope>
    <source>
        <strain evidence="2">R267</strain>
    </source>
</reference>
<evidence type="ECO:0000313" key="2">
    <source>
        <dbReference type="Proteomes" id="UP000503640"/>
    </source>
</evidence>
<name>A0A7I9VRM4_9BACT</name>